<evidence type="ECO:0000313" key="2">
    <source>
        <dbReference type="EMBL" id="AOT69035.1"/>
    </source>
</evidence>
<keyword evidence="3" id="KW-1185">Reference proteome</keyword>
<dbReference type="Proteomes" id="UP000095743">
    <property type="component" value="Chromosome"/>
</dbReference>
<dbReference type="KEGG" id="gfe:Gferi_05355"/>
<feature type="region of interest" description="Disordered" evidence="1">
    <location>
        <begin position="1"/>
        <end position="85"/>
    </location>
</feature>
<feature type="compositionally biased region" description="Polar residues" evidence="1">
    <location>
        <begin position="51"/>
        <end position="65"/>
    </location>
</feature>
<feature type="compositionally biased region" description="Polar residues" evidence="1">
    <location>
        <begin position="73"/>
        <end position="85"/>
    </location>
</feature>
<proteinExistence type="predicted"/>
<dbReference type="AlphaFoldDB" id="A0A1D8GDN7"/>
<dbReference type="RefSeq" id="WP_069974601.1">
    <property type="nucleotide sequence ID" value="NZ_CP017269.1"/>
</dbReference>
<reference evidence="2 3" key="1">
    <citation type="submission" date="2016-09" db="EMBL/GenBank/DDBJ databases">
        <title>Genomic analysis reveals versatility of anaerobic energy metabolism of Geosporobacter ferrireducens IRF9 of phylum Firmicutes.</title>
        <authorList>
            <person name="Kim S.-J."/>
        </authorList>
    </citation>
    <scope>NUCLEOTIDE SEQUENCE [LARGE SCALE GENOMIC DNA]</scope>
    <source>
        <strain evidence="2 3">IRF9</strain>
    </source>
</reference>
<evidence type="ECO:0000256" key="1">
    <source>
        <dbReference type="SAM" id="MobiDB-lite"/>
    </source>
</evidence>
<sequence>MNMKNTPSLKSSKAVDQQEIQNAKQSMNNGMSTGQETMGNMTAGIMGGGTSNLSSSTAVGQQEVQNVRRKIQESGTKNLKNTGLQ</sequence>
<dbReference type="STRING" id="1424294.Gferi_05355"/>
<organism evidence="2 3">
    <name type="scientific">Geosporobacter ferrireducens</name>
    <dbReference type="NCBI Taxonomy" id="1424294"/>
    <lineage>
        <taxon>Bacteria</taxon>
        <taxon>Bacillati</taxon>
        <taxon>Bacillota</taxon>
        <taxon>Clostridia</taxon>
        <taxon>Peptostreptococcales</taxon>
        <taxon>Thermotaleaceae</taxon>
        <taxon>Geosporobacter</taxon>
    </lineage>
</organism>
<evidence type="ECO:0000313" key="3">
    <source>
        <dbReference type="Proteomes" id="UP000095743"/>
    </source>
</evidence>
<gene>
    <name evidence="2" type="ORF">Gferi_05355</name>
</gene>
<accession>A0A1D8GDN7</accession>
<protein>
    <submittedName>
        <fullName evidence="2">Uncharacterized protein</fullName>
    </submittedName>
</protein>
<dbReference type="OrthoDB" id="1956336at2"/>
<dbReference type="EMBL" id="CP017269">
    <property type="protein sequence ID" value="AOT69035.1"/>
    <property type="molecule type" value="Genomic_DNA"/>
</dbReference>
<name>A0A1D8GDN7_9FIRM</name>
<feature type="compositionally biased region" description="Polar residues" evidence="1">
    <location>
        <begin position="1"/>
        <end position="40"/>
    </location>
</feature>